<evidence type="ECO:0000313" key="3">
    <source>
        <dbReference type="EMBL" id="CAL6063844.1"/>
    </source>
</evidence>
<evidence type="ECO:0000313" key="4">
    <source>
        <dbReference type="EMBL" id="CAL6113490.1"/>
    </source>
</evidence>
<reference evidence="3 5" key="2">
    <citation type="submission" date="2024-07" db="EMBL/GenBank/DDBJ databases">
        <authorList>
            <person name="Akdeniz Z."/>
        </authorList>
    </citation>
    <scope>NUCLEOTIDE SEQUENCE [LARGE SCALE GENOMIC DNA]</scope>
</reference>
<dbReference type="EMBL" id="CATOUU010000818">
    <property type="protein sequence ID" value="CAI9950744.1"/>
    <property type="molecule type" value="Genomic_DNA"/>
</dbReference>
<comment type="caution">
    <text evidence="1">The sequence shown here is derived from an EMBL/GenBank/DDBJ whole genome shotgun (WGS) entry which is preliminary data.</text>
</comment>
<gene>
    <name evidence="1" type="ORF">HINF_LOCUS19205</name>
    <name evidence="2" type="ORF">HINF_LOCUS38389</name>
    <name evidence="3" type="ORF">HINF_LOCUS51066</name>
    <name evidence="4" type="ORF">HINF_LOCUS77534</name>
</gene>
<keyword evidence="5" id="KW-1185">Reference proteome</keyword>
<accession>A0AA86P522</accession>
<dbReference type="Proteomes" id="UP001642409">
    <property type="component" value="Unassembled WGS sequence"/>
</dbReference>
<dbReference type="EMBL" id="CAXDID020000766">
    <property type="protein sequence ID" value="CAL6113490.1"/>
    <property type="molecule type" value="Genomic_DNA"/>
</dbReference>
<dbReference type="EMBL" id="CAXDID020000248">
    <property type="protein sequence ID" value="CAL6063844.1"/>
    <property type="molecule type" value="Genomic_DNA"/>
</dbReference>
<evidence type="ECO:0000313" key="5">
    <source>
        <dbReference type="Proteomes" id="UP001642409"/>
    </source>
</evidence>
<proteinExistence type="predicted"/>
<name>A0AA86P522_9EUKA</name>
<organism evidence="1">
    <name type="scientific">Hexamita inflata</name>
    <dbReference type="NCBI Taxonomy" id="28002"/>
    <lineage>
        <taxon>Eukaryota</taxon>
        <taxon>Metamonada</taxon>
        <taxon>Diplomonadida</taxon>
        <taxon>Hexamitidae</taxon>
        <taxon>Hexamitinae</taxon>
        <taxon>Hexamita</taxon>
    </lineage>
</organism>
<protein>
    <submittedName>
        <fullName evidence="3">Hypothetical_protein</fullName>
    </submittedName>
</protein>
<dbReference type="EMBL" id="CATOUU010000494">
    <property type="protein sequence ID" value="CAI9931560.1"/>
    <property type="molecule type" value="Genomic_DNA"/>
</dbReference>
<evidence type="ECO:0000313" key="2">
    <source>
        <dbReference type="EMBL" id="CAI9950744.1"/>
    </source>
</evidence>
<reference evidence="1" key="1">
    <citation type="submission" date="2023-06" db="EMBL/GenBank/DDBJ databases">
        <authorList>
            <person name="Kurt Z."/>
        </authorList>
    </citation>
    <scope>NUCLEOTIDE SEQUENCE</scope>
</reference>
<evidence type="ECO:0000313" key="1">
    <source>
        <dbReference type="EMBL" id="CAI9931560.1"/>
    </source>
</evidence>
<dbReference type="AlphaFoldDB" id="A0AA86P522"/>
<sequence length="324" mass="37746">MSNQDLNQKFNEIQQQFYASQPSFMMLMHGASKVSEIQTVMNNLLSYSQQLSTANLESNTRIKVYEQLLAEKDQQLVMAQQQIYSFVSGQGIIPAAHVINYQLDSQYYAHQDIQSLQQCVEIIRNKICEVQSENELRLENMVSQQQATINQLQQQQKVAQILTQQKTTQKQQEGPKNLLSKSQQEEMKQSLKEIMEMAKQNNDEEQIILETKQFMPKKKLLVVPEQNTQQNDNMSLIEVQTLIKTQIEKEQQKIDQKKVSESSNKEFTQALKDIYKQTNKAEISEEKMMKELQNVKSVNFWKQVGEKVNISGKEARERFVQLKK</sequence>